<dbReference type="PROSITE" id="PS50931">
    <property type="entry name" value="HTH_LYSR"/>
    <property type="match status" value="1"/>
</dbReference>
<keyword evidence="3" id="KW-0238">DNA-binding</keyword>
<evidence type="ECO:0000256" key="3">
    <source>
        <dbReference type="ARBA" id="ARBA00023125"/>
    </source>
</evidence>
<dbReference type="AlphaFoldDB" id="A0A1Z2LDU5"/>
<dbReference type="RefSeq" id="WP_087930024.1">
    <property type="nucleotide sequence ID" value="NZ_CP021744.1"/>
</dbReference>
<dbReference type="Gene3D" id="1.10.10.10">
    <property type="entry name" value="Winged helix-like DNA-binding domain superfamily/Winged helix DNA-binding domain"/>
    <property type="match status" value="1"/>
</dbReference>
<accession>A0A1Z2LDU5</accession>
<dbReference type="GO" id="GO:0032993">
    <property type="term" value="C:protein-DNA complex"/>
    <property type="evidence" value="ECO:0007669"/>
    <property type="project" value="TreeGrafter"/>
</dbReference>
<dbReference type="KEGG" id="salj:SMD11_6825"/>
<evidence type="ECO:0000256" key="2">
    <source>
        <dbReference type="ARBA" id="ARBA00023015"/>
    </source>
</evidence>
<evidence type="ECO:0000256" key="1">
    <source>
        <dbReference type="ARBA" id="ARBA00009437"/>
    </source>
</evidence>
<gene>
    <name evidence="6" type="ORF">SMD11_6825</name>
</gene>
<dbReference type="InterPro" id="IPR000847">
    <property type="entry name" value="LysR_HTH_N"/>
</dbReference>
<dbReference type="EMBL" id="CP021744">
    <property type="protein sequence ID" value="ARZ72401.1"/>
    <property type="molecule type" value="Genomic_DNA"/>
</dbReference>
<dbReference type="Proteomes" id="UP000195755">
    <property type="component" value="Chromosome"/>
</dbReference>
<dbReference type="Pfam" id="PF03466">
    <property type="entry name" value="LysR_substrate"/>
    <property type="match status" value="1"/>
</dbReference>
<keyword evidence="4" id="KW-0804">Transcription</keyword>
<dbReference type="CDD" id="cd08414">
    <property type="entry name" value="PBP2_LTTR_aromatics_like"/>
    <property type="match status" value="1"/>
</dbReference>
<name>A0A1Z2LDU5_9ACTN</name>
<dbReference type="PANTHER" id="PTHR30346">
    <property type="entry name" value="TRANSCRIPTIONAL DUAL REGULATOR HCAR-RELATED"/>
    <property type="match status" value="1"/>
</dbReference>
<proteinExistence type="inferred from homology"/>
<dbReference type="InterPro" id="IPR036388">
    <property type="entry name" value="WH-like_DNA-bd_sf"/>
</dbReference>
<dbReference type="SUPFAM" id="SSF53850">
    <property type="entry name" value="Periplasmic binding protein-like II"/>
    <property type="match status" value="1"/>
</dbReference>
<dbReference type="Pfam" id="PF00126">
    <property type="entry name" value="HTH_1"/>
    <property type="match status" value="1"/>
</dbReference>
<keyword evidence="2" id="KW-0805">Transcription regulation</keyword>
<evidence type="ECO:0000256" key="4">
    <source>
        <dbReference type="ARBA" id="ARBA00023163"/>
    </source>
</evidence>
<organism evidence="6 7">
    <name type="scientific">Streptomyces albireticuli</name>
    <dbReference type="NCBI Taxonomy" id="1940"/>
    <lineage>
        <taxon>Bacteria</taxon>
        <taxon>Bacillati</taxon>
        <taxon>Actinomycetota</taxon>
        <taxon>Actinomycetes</taxon>
        <taxon>Kitasatosporales</taxon>
        <taxon>Streptomycetaceae</taxon>
        <taxon>Streptomyces</taxon>
    </lineage>
</organism>
<dbReference type="PRINTS" id="PR00039">
    <property type="entry name" value="HTHLYSR"/>
</dbReference>
<dbReference type="GO" id="GO:0003677">
    <property type="term" value="F:DNA binding"/>
    <property type="evidence" value="ECO:0007669"/>
    <property type="project" value="UniProtKB-KW"/>
</dbReference>
<feature type="domain" description="HTH lysR-type" evidence="5">
    <location>
        <begin position="1"/>
        <end position="60"/>
    </location>
</feature>
<dbReference type="OrthoDB" id="3176554at2"/>
<dbReference type="PANTHER" id="PTHR30346:SF17">
    <property type="entry name" value="LYSR FAMILY TRANSCRIPTIONAL REGULATOR"/>
    <property type="match status" value="1"/>
</dbReference>
<dbReference type="GO" id="GO:0003700">
    <property type="term" value="F:DNA-binding transcription factor activity"/>
    <property type="evidence" value="ECO:0007669"/>
    <property type="project" value="InterPro"/>
</dbReference>
<dbReference type="InterPro" id="IPR036390">
    <property type="entry name" value="WH_DNA-bd_sf"/>
</dbReference>
<evidence type="ECO:0000313" key="6">
    <source>
        <dbReference type="EMBL" id="ARZ72401.1"/>
    </source>
</evidence>
<dbReference type="SUPFAM" id="SSF46785">
    <property type="entry name" value="Winged helix' DNA-binding domain"/>
    <property type="match status" value="1"/>
</dbReference>
<dbReference type="FunFam" id="1.10.10.10:FF:000001">
    <property type="entry name" value="LysR family transcriptional regulator"/>
    <property type="match status" value="1"/>
</dbReference>
<comment type="similarity">
    <text evidence="1">Belongs to the LysR transcriptional regulatory family.</text>
</comment>
<reference evidence="6 7" key="1">
    <citation type="submission" date="2017-06" db="EMBL/GenBank/DDBJ databases">
        <title>Streptomyces albireticuli Genome sequencing and assembly.</title>
        <authorList>
            <person name="Wang Y."/>
            <person name="Du B."/>
            <person name="Ding Y."/>
            <person name="Liu H."/>
            <person name="Hou Q."/>
            <person name="Liu K."/>
            <person name="Yao L."/>
            <person name="Wang C."/>
        </authorList>
    </citation>
    <scope>NUCLEOTIDE SEQUENCE [LARGE SCALE GENOMIC DNA]</scope>
    <source>
        <strain evidence="6 7">MDJK11</strain>
    </source>
</reference>
<protein>
    <submittedName>
        <fullName evidence="6">LysR family transcriptional regulator</fullName>
    </submittedName>
</protein>
<dbReference type="Gene3D" id="3.40.190.10">
    <property type="entry name" value="Periplasmic binding protein-like II"/>
    <property type="match status" value="2"/>
</dbReference>
<evidence type="ECO:0000313" key="7">
    <source>
        <dbReference type="Proteomes" id="UP000195755"/>
    </source>
</evidence>
<dbReference type="InterPro" id="IPR005119">
    <property type="entry name" value="LysR_subst-bd"/>
</dbReference>
<evidence type="ECO:0000259" key="5">
    <source>
        <dbReference type="PROSITE" id="PS50931"/>
    </source>
</evidence>
<sequence>MDFTTRLLQQFLVLAEEQHFGRAAERLSMSQPPLSQTIKRLEHGLGVTLLERGPGGVRLTPAGAAFAAEAQRMLDVRSAAIERVQRVAHGLEGDVRVGYVSILSYRHLPGLLRAAARELPGLRVRLHQESSVTLAEMIRAGTLDLAFIRDPSPVSEELAVHGFLVERIVAALPHEHRLAGADAIDLADLRDDDFALPGATALPALAQQAQLACRAAGFTPRGRAEADDLTGLLSYVAAGLCVSLLPQDLHDFPIPGIAFVPIRGSSPYLETTVAAVHRPGADAAVRRLLDLCIRHTRPGSPEDA</sequence>